<feature type="transmembrane region" description="Helical" evidence="1">
    <location>
        <begin position="87"/>
        <end position="105"/>
    </location>
</feature>
<name>A0ABP5L5Q4_9ACTN</name>
<dbReference type="Proteomes" id="UP001501020">
    <property type="component" value="Unassembled WGS sequence"/>
</dbReference>
<comment type="caution">
    <text evidence="2">The sequence shown here is derived from an EMBL/GenBank/DDBJ whole genome shotgun (WGS) entry which is preliminary data.</text>
</comment>
<evidence type="ECO:0000313" key="2">
    <source>
        <dbReference type="EMBL" id="GAA2141228.1"/>
    </source>
</evidence>
<keyword evidence="1" id="KW-1133">Transmembrane helix</keyword>
<feature type="transmembrane region" description="Helical" evidence="1">
    <location>
        <begin position="12"/>
        <end position="38"/>
    </location>
</feature>
<accession>A0ABP5L5Q4</accession>
<organism evidence="2 3">
    <name type="scientific">Actinomadura napierensis</name>
    <dbReference type="NCBI Taxonomy" id="267854"/>
    <lineage>
        <taxon>Bacteria</taxon>
        <taxon>Bacillati</taxon>
        <taxon>Actinomycetota</taxon>
        <taxon>Actinomycetes</taxon>
        <taxon>Streptosporangiales</taxon>
        <taxon>Thermomonosporaceae</taxon>
        <taxon>Actinomadura</taxon>
    </lineage>
</organism>
<evidence type="ECO:0000313" key="3">
    <source>
        <dbReference type="Proteomes" id="UP001501020"/>
    </source>
</evidence>
<evidence type="ECO:0000256" key="1">
    <source>
        <dbReference type="SAM" id="Phobius"/>
    </source>
</evidence>
<dbReference type="EMBL" id="BAAAMR010000032">
    <property type="protein sequence ID" value="GAA2141228.1"/>
    <property type="molecule type" value="Genomic_DNA"/>
</dbReference>
<reference evidence="3" key="1">
    <citation type="journal article" date="2019" name="Int. J. Syst. Evol. Microbiol.">
        <title>The Global Catalogue of Microorganisms (GCM) 10K type strain sequencing project: providing services to taxonomists for standard genome sequencing and annotation.</title>
        <authorList>
            <consortium name="The Broad Institute Genomics Platform"/>
            <consortium name="The Broad Institute Genome Sequencing Center for Infectious Disease"/>
            <person name="Wu L."/>
            <person name="Ma J."/>
        </authorList>
    </citation>
    <scope>NUCLEOTIDE SEQUENCE [LARGE SCALE GENOMIC DNA]</scope>
    <source>
        <strain evidence="3">JCM 13850</strain>
    </source>
</reference>
<protein>
    <submittedName>
        <fullName evidence="2">Uncharacterized protein</fullName>
    </submittedName>
</protein>
<gene>
    <name evidence="2" type="ORF">GCM10009727_38650</name>
</gene>
<keyword evidence="1" id="KW-0812">Transmembrane</keyword>
<feature type="transmembrane region" description="Helical" evidence="1">
    <location>
        <begin position="50"/>
        <end position="75"/>
    </location>
</feature>
<keyword evidence="3" id="KW-1185">Reference proteome</keyword>
<keyword evidence="1" id="KW-0472">Membrane</keyword>
<proteinExistence type="predicted"/>
<sequence length="144" mass="14677">MGESGLPCRGIGSFGGSVGLGVGAAVGGTIGSVGSAIWGDIEDLFQEGSLMYQFQLAVGIVVIALALFSLIGCVVRASRNAPLDGTQFVVAANFGLGLFLVGHALSWDGAFGGVILICSAVIGFASGIVLIFRLIRSQLKDPFR</sequence>
<feature type="transmembrane region" description="Helical" evidence="1">
    <location>
        <begin position="111"/>
        <end position="135"/>
    </location>
</feature>